<organism evidence="9 11">
    <name type="scientific">Agathobacter rectalis</name>
    <dbReference type="NCBI Taxonomy" id="39491"/>
    <lineage>
        <taxon>Bacteria</taxon>
        <taxon>Bacillati</taxon>
        <taxon>Bacillota</taxon>
        <taxon>Clostridia</taxon>
        <taxon>Lachnospirales</taxon>
        <taxon>Lachnospiraceae</taxon>
        <taxon>Agathobacter</taxon>
    </lineage>
</organism>
<dbReference type="EMBL" id="QSOB01000003">
    <property type="protein sequence ID" value="RGI70120.1"/>
    <property type="molecule type" value="Genomic_DNA"/>
</dbReference>
<dbReference type="GO" id="GO:0030288">
    <property type="term" value="C:outer membrane-bounded periplasmic space"/>
    <property type="evidence" value="ECO:0007669"/>
    <property type="project" value="TreeGrafter"/>
</dbReference>
<dbReference type="EMBL" id="CVRQ01000009">
    <property type="protein sequence ID" value="CRL33921.1"/>
    <property type="molecule type" value="Genomic_DNA"/>
</dbReference>
<proteinExistence type="inferred from homology"/>
<reference evidence="11" key="2">
    <citation type="submission" date="2015-05" db="EMBL/GenBank/DDBJ databases">
        <authorList>
            <consortium name="Pathogen Informatics"/>
        </authorList>
    </citation>
    <scope>NUCLEOTIDE SEQUENCE [LARGE SCALE GENOMIC DNA]</scope>
    <source>
        <strain evidence="11">T1-815</strain>
    </source>
</reference>
<evidence type="ECO:0000256" key="5">
    <source>
        <dbReference type="RuleBase" id="RU004404"/>
    </source>
</evidence>
<feature type="transmembrane region" description="Helical" evidence="7">
    <location>
        <begin position="30"/>
        <end position="56"/>
    </location>
</feature>
<dbReference type="AlphaFoldDB" id="A0A0M6WD68"/>
<dbReference type="InterPro" id="IPR001478">
    <property type="entry name" value="PDZ"/>
</dbReference>
<reference evidence="9" key="1">
    <citation type="submission" date="2015-05" db="EMBL/GenBank/DDBJ databases">
        <authorList>
            <person name="Wang D.B."/>
            <person name="Wang M."/>
        </authorList>
    </citation>
    <scope>NUCLEOTIDE SEQUENCE [LARGE SCALE GENOMIC DNA]</scope>
    <source>
        <strain evidence="9">T1-815</strain>
    </source>
</reference>
<evidence type="ECO:0000313" key="12">
    <source>
        <dbReference type="Proteomes" id="UP000260642"/>
    </source>
</evidence>
<dbReference type="CDD" id="cd07560">
    <property type="entry name" value="Peptidase_S41_CPP"/>
    <property type="match status" value="1"/>
</dbReference>
<evidence type="ECO:0000256" key="2">
    <source>
        <dbReference type="ARBA" id="ARBA00022670"/>
    </source>
</evidence>
<dbReference type="InterPro" id="IPR004447">
    <property type="entry name" value="Peptidase_S41A"/>
</dbReference>
<dbReference type="CDD" id="cd06782">
    <property type="entry name" value="cpPDZ_CPP-like"/>
    <property type="match status" value="1"/>
</dbReference>
<dbReference type="PANTHER" id="PTHR32060">
    <property type="entry name" value="TAIL-SPECIFIC PROTEASE"/>
    <property type="match status" value="1"/>
</dbReference>
<evidence type="ECO:0000256" key="6">
    <source>
        <dbReference type="SAM" id="MobiDB-lite"/>
    </source>
</evidence>
<dbReference type="GO" id="GO:0007165">
    <property type="term" value="P:signal transduction"/>
    <property type="evidence" value="ECO:0007669"/>
    <property type="project" value="TreeGrafter"/>
</dbReference>
<dbReference type="Pfam" id="PF22694">
    <property type="entry name" value="CtpB_N-like"/>
    <property type="match status" value="1"/>
</dbReference>
<keyword evidence="2 5" id="KW-0645">Protease</keyword>
<dbReference type="GO" id="GO:0006508">
    <property type="term" value="P:proteolysis"/>
    <property type="evidence" value="ECO:0007669"/>
    <property type="project" value="UniProtKB-KW"/>
</dbReference>
<reference evidence="10 12" key="3">
    <citation type="submission" date="2018-08" db="EMBL/GenBank/DDBJ databases">
        <title>A genome reference for cultivated species of the human gut microbiota.</title>
        <authorList>
            <person name="Zou Y."/>
            <person name="Xue W."/>
            <person name="Luo G."/>
        </authorList>
    </citation>
    <scope>NUCLEOTIDE SEQUENCE [LARGE SCALE GENOMIC DNA]</scope>
    <source>
        <strain evidence="10 12">TM10-3</strain>
    </source>
</reference>
<evidence type="ECO:0000256" key="7">
    <source>
        <dbReference type="SAM" id="Phobius"/>
    </source>
</evidence>
<protein>
    <submittedName>
        <fullName evidence="9">Carboxyl-terminal protease</fullName>
    </submittedName>
    <submittedName>
        <fullName evidence="10">S41 family peptidase</fullName>
    </submittedName>
</protein>
<evidence type="ECO:0000313" key="10">
    <source>
        <dbReference type="EMBL" id="RGI70120.1"/>
    </source>
</evidence>
<dbReference type="GO" id="GO:0008236">
    <property type="term" value="F:serine-type peptidase activity"/>
    <property type="evidence" value="ECO:0007669"/>
    <property type="project" value="UniProtKB-KW"/>
</dbReference>
<accession>A0A0M6WD68</accession>
<evidence type="ECO:0000313" key="9">
    <source>
        <dbReference type="EMBL" id="CRL33921.1"/>
    </source>
</evidence>
<feature type="domain" description="PDZ" evidence="8">
    <location>
        <begin position="124"/>
        <end position="209"/>
    </location>
</feature>
<dbReference type="InterPro" id="IPR029045">
    <property type="entry name" value="ClpP/crotonase-like_dom_sf"/>
</dbReference>
<evidence type="ECO:0000313" key="11">
    <source>
        <dbReference type="Proteomes" id="UP000049472"/>
    </source>
</evidence>
<comment type="similarity">
    <text evidence="1 5">Belongs to the peptidase S41A family.</text>
</comment>
<keyword evidence="7" id="KW-0812">Transmembrane</keyword>
<evidence type="ECO:0000256" key="4">
    <source>
        <dbReference type="ARBA" id="ARBA00022825"/>
    </source>
</evidence>
<dbReference type="SUPFAM" id="SSF52096">
    <property type="entry name" value="ClpP/crotonase"/>
    <property type="match status" value="1"/>
</dbReference>
<name>A0A0M6WD68_9FIRM</name>
<dbReference type="PROSITE" id="PS50106">
    <property type="entry name" value="PDZ"/>
    <property type="match status" value="1"/>
</dbReference>
<dbReference type="GO" id="GO:0004175">
    <property type="term" value="F:endopeptidase activity"/>
    <property type="evidence" value="ECO:0007669"/>
    <property type="project" value="TreeGrafter"/>
</dbReference>
<dbReference type="NCBIfam" id="TIGR00225">
    <property type="entry name" value="prc"/>
    <property type="match status" value="1"/>
</dbReference>
<keyword evidence="7" id="KW-1133">Transmembrane helix</keyword>
<dbReference type="InterPro" id="IPR036034">
    <property type="entry name" value="PDZ_sf"/>
</dbReference>
<dbReference type="Pfam" id="PF03572">
    <property type="entry name" value="Peptidase_S41"/>
    <property type="match status" value="1"/>
</dbReference>
<dbReference type="Proteomes" id="UP000260642">
    <property type="component" value="Unassembled WGS sequence"/>
</dbReference>
<evidence type="ECO:0000259" key="8">
    <source>
        <dbReference type="PROSITE" id="PS50106"/>
    </source>
</evidence>
<dbReference type="SMART" id="SM00228">
    <property type="entry name" value="PDZ"/>
    <property type="match status" value="1"/>
</dbReference>
<dbReference type="SMART" id="SM00245">
    <property type="entry name" value="TSPc"/>
    <property type="match status" value="1"/>
</dbReference>
<dbReference type="Gene3D" id="3.90.226.10">
    <property type="entry name" value="2-enoyl-CoA Hydratase, Chain A, domain 1"/>
    <property type="match status" value="1"/>
</dbReference>
<sequence length="442" mass="48478">MDNSNNNGLEYDDNSDMSDKKPHRKGFRNGFGVGIATGIVTTIVLGLIVLFAYTMITGRSVHTVAKSADVLDDKTVQKIDELANYIDEYYYEDYDKDDLENGLLHGVMEGLNDPYSVYYTADEYKELQISTTGTYYGIGAALKQDPNTKQVTVSKVYSGTPSEEAGLKKDDEIVSVDGVEATSEDLTKLVAKIRGKEGTKVTLEIRRGEDTDPFTVDVERKNVELPSVDSKLLDNGVGYIQVSEFQTNTASQFEDALDGLTNQGMKGLIVDLRANPGGLLTAVTEMVDRLLPAETVGKLPAGTVVYTKDKNGNIQTFGDDDGKQIDCPIVVLVDENSASASEIFAGAMKDYNEDGYIDATLVGKKTFGKGIVQTIYNLSDGDAVKITTSKYYTPNGHNIHKKGIEPDVEVDYEYTGDTNADYDMQYDVQLQKAIEVMNEKLK</sequence>
<dbReference type="Gene3D" id="2.30.42.10">
    <property type="match status" value="1"/>
</dbReference>
<dbReference type="SUPFAM" id="SSF50156">
    <property type="entry name" value="PDZ domain-like"/>
    <property type="match status" value="1"/>
</dbReference>
<dbReference type="InterPro" id="IPR005151">
    <property type="entry name" value="Tail-specific_protease"/>
</dbReference>
<keyword evidence="11" id="KW-1185">Reference proteome</keyword>
<keyword evidence="7" id="KW-0472">Membrane</keyword>
<dbReference type="RefSeq" id="WP_055061147.1">
    <property type="nucleotide sequence ID" value="NZ_CVRQ01000009.1"/>
</dbReference>
<keyword evidence="4 5" id="KW-0720">Serine protease</keyword>
<gene>
    <name evidence="10" type="ORF">DXD95_03255</name>
    <name evidence="9" type="ORF">T1815_07051</name>
</gene>
<dbReference type="InterPro" id="IPR055210">
    <property type="entry name" value="CtpA/B_N"/>
</dbReference>
<keyword evidence="3 5" id="KW-0378">Hydrolase</keyword>
<evidence type="ECO:0000256" key="3">
    <source>
        <dbReference type="ARBA" id="ARBA00022801"/>
    </source>
</evidence>
<dbReference type="Proteomes" id="UP000049472">
    <property type="component" value="Unassembled WGS sequence"/>
</dbReference>
<evidence type="ECO:0000256" key="1">
    <source>
        <dbReference type="ARBA" id="ARBA00009179"/>
    </source>
</evidence>
<feature type="region of interest" description="Disordered" evidence="6">
    <location>
        <begin position="1"/>
        <end position="21"/>
    </location>
</feature>
<dbReference type="Gene3D" id="3.30.750.44">
    <property type="match status" value="1"/>
</dbReference>
<dbReference type="Pfam" id="PF17820">
    <property type="entry name" value="PDZ_6"/>
    <property type="match status" value="1"/>
</dbReference>
<dbReference type="InterPro" id="IPR041489">
    <property type="entry name" value="PDZ_6"/>
</dbReference>
<dbReference type="PANTHER" id="PTHR32060:SF30">
    <property type="entry name" value="CARBOXY-TERMINAL PROCESSING PROTEASE CTPA"/>
    <property type="match status" value="1"/>
</dbReference>